<name>A0A1H7KPW5_9PROT</name>
<reference evidence="7 8" key="1">
    <citation type="submission" date="2016-10" db="EMBL/GenBank/DDBJ databases">
        <authorList>
            <person name="de Groot N.N."/>
        </authorList>
    </citation>
    <scope>NUCLEOTIDE SEQUENCE [LARGE SCALE GENOMIC DNA]</scope>
    <source>
        <strain evidence="7 8">Nv1</strain>
    </source>
</reference>
<feature type="binding site" evidence="5">
    <location>
        <position position="62"/>
    </location>
    <ligand>
        <name>substrate</name>
    </ligand>
</feature>
<feature type="site" description="Transition state stabilizer" evidence="5">
    <location>
        <position position="218"/>
    </location>
</feature>
<dbReference type="NCBIfam" id="TIGR00016">
    <property type="entry name" value="ackA"/>
    <property type="match status" value="1"/>
</dbReference>
<feature type="binding site" evidence="5">
    <location>
        <begin position="305"/>
        <end position="309"/>
    </location>
    <ligand>
        <name>ATP</name>
        <dbReference type="ChEBI" id="CHEBI:30616"/>
    </ligand>
</feature>
<comment type="catalytic activity">
    <reaction evidence="5">
        <text>acetate + ATP = acetyl phosphate + ADP</text>
        <dbReference type="Rhea" id="RHEA:11352"/>
        <dbReference type="ChEBI" id="CHEBI:22191"/>
        <dbReference type="ChEBI" id="CHEBI:30089"/>
        <dbReference type="ChEBI" id="CHEBI:30616"/>
        <dbReference type="ChEBI" id="CHEBI:456216"/>
        <dbReference type="EC" id="2.7.2.1"/>
    </reaction>
</comment>
<dbReference type="PRINTS" id="PR00471">
    <property type="entry name" value="ACETATEKNASE"/>
</dbReference>
<dbReference type="RefSeq" id="WP_090828119.1">
    <property type="nucleotide sequence ID" value="NZ_FOBH01000003.1"/>
</dbReference>
<dbReference type="GO" id="GO:0000287">
    <property type="term" value="F:magnesium ion binding"/>
    <property type="evidence" value="ECO:0007669"/>
    <property type="project" value="UniProtKB-UniRule"/>
</dbReference>
<evidence type="ECO:0000256" key="2">
    <source>
        <dbReference type="ARBA" id="ARBA00022741"/>
    </source>
</evidence>
<gene>
    <name evidence="5" type="primary">ackA</name>
    <name evidence="7" type="ORF">SAMN05216387_103282</name>
</gene>
<dbReference type="EMBL" id="FOBH01000003">
    <property type="protein sequence ID" value="SEK88095.1"/>
    <property type="molecule type" value="Genomic_DNA"/>
</dbReference>
<feature type="site" description="Transition state stabilizer" evidence="5">
    <location>
        <position position="152"/>
    </location>
</feature>
<protein>
    <recommendedName>
        <fullName evidence="5">Acetate kinase</fullName>
        <ecNumber evidence="5">2.7.2.1</ecNumber>
    </recommendedName>
    <alternativeName>
        <fullName evidence="5">Acetokinase</fullName>
    </alternativeName>
</protein>
<comment type="function">
    <text evidence="5">Catalyzes the formation of acetyl phosphate from acetate and ATP. Can also catalyze the reverse reaction.</text>
</comment>
<dbReference type="GO" id="GO:0008776">
    <property type="term" value="F:acetate kinase activity"/>
    <property type="evidence" value="ECO:0007669"/>
    <property type="project" value="UniProtKB-UniRule"/>
</dbReference>
<accession>A0A1H7KPW5</accession>
<dbReference type="InterPro" id="IPR043129">
    <property type="entry name" value="ATPase_NBD"/>
</dbReference>
<evidence type="ECO:0000256" key="5">
    <source>
        <dbReference type="HAMAP-Rule" id="MF_00020"/>
    </source>
</evidence>
<keyword evidence="2 5" id="KW-0547">Nucleotide-binding</keyword>
<dbReference type="GO" id="GO:0006085">
    <property type="term" value="P:acetyl-CoA biosynthetic process"/>
    <property type="evidence" value="ECO:0007669"/>
    <property type="project" value="UniProtKB-UniRule"/>
</dbReference>
<dbReference type="InterPro" id="IPR004372">
    <property type="entry name" value="Ac/propionate_kinase"/>
</dbReference>
<comment type="subcellular location">
    <subcellularLocation>
        <location evidence="5">Cytoplasm</location>
    </subcellularLocation>
</comment>
<evidence type="ECO:0000313" key="8">
    <source>
        <dbReference type="Proteomes" id="UP000198620"/>
    </source>
</evidence>
<sequence length="374" mass="40618">MTILTVNTGSSSVRLAAFTRDGGTPREIANARDDLSAGEPQAMLGKFLKEHGLAKINAAAHRVVHGGRKLTTSCLLDQEVEQEIDRLAPLAPLHNPIALHWIRATREALGAGISQVAVFDTAFFTALPEIARTYAIPHELAKKHGLYRYGFHGLAHQAMWLGWRDLKPDTSNEGADGRERIISMQLGAGCSITAIENGMPRDTSMGFSPLEGLMMATRSGDIDPGLITYLQRQEGLAPEQLDELLNERSGLLGLSQRSGDIRQLLESVDVYSRLAVDLYCYRARKYLGAYFAVLGGAKAIIFGGGVGENVAAIREKILAGMQWCGIEINRKKNHDSTGISRISSDASQVEVWVIPVDEAAILAREAARVLDHPG</sequence>
<dbReference type="STRING" id="1233.SAMN05216387_103282"/>
<dbReference type="PANTHER" id="PTHR21060">
    <property type="entry name" value="ACETATE KINASE"/>
    <property type="match status" value="1"/>
</dbReference>
<evidence type="ECO:0000256" key="3">
    <source>
        <dbReference type="ARBA" id="ARBA00022777"/>
    </source>
</evidence>
<keyword evidence="8" id="KW-1185">Reference proteome</keyword>
<keyword evidence="3 5" id="KW-0418">Kinase</keyword>
<feature type="active site" description="Proton donor/acceptor" evidence="5">
    <location>
        <position position="120"/>
    </location>
</feature>
<dbReference type="Gene3D" id="3.30.420.40">
    <property type="match status" value="2"/>
</dbReference>
<dbReference type="EC" id="2.7.2.1" evidence="5"/>
<feature type="binding site" evidence="5">
    <location>
        <begin position="260"/>
        <end position="262"/>
    </location>
    <ligand>
        <name>ATP</name>
        <dbReference type="ChEBI" id="CHEBI:30616"/>
    </ligand>
</feature>
<comment type="similarity">
    <text evidence="5 6">Belongs to the acetokinase family.</text>
</comment>
<comment type="cofactor">
    <cofactor evidence="5">
        <name>Mg(2+)</name>
        <dbReference type="ChEBI" id="CHEBI:18420"/>
    </cofactor>
    <cofactor evidence="5">
        <name>Mn(2+)</name>
        <dbReference type="ChEBI" id="CHEBI:29035"/>
    </cofactor>
    <text evidence="5">Mg(2+). Can also accept Mn(2+).</text>
</comment>
<dbReference type="PANTHER" id="PTHR21060:SF15">
    <property type="entry name" value="ACETATE KINASE-RELATED"/>
    <property type="match status" value="1"/>
</dbReference>
<dbReference type="HAMAP" id="MF_00020">
    <property type="entry name" value="Acetate_kinase"/>
    <property type="match status" value="1"/>
</dbReference>
<dbReference type="GO" id="GO:0005737">
    <property type="term" value="C:cytoplasm"/>
    <property type="evidence" value="ECO:0007669"/>
    <property type="project" value="UniProtKB-SubCell"/>
</dbReference>
<proteinExistence type="inferred from homology"/>
<comment type="pathway">
    <text evidence="5">Metabolic intermediate biosynthesis; acetyl-CoA biosynthesis; acetyl-CoA from acetate: step 1/2.</text>
</comment>
<dbReference type="SUPFAM" id="SSF53067">
    <property type="entry name" value="Actin-like ATPase domain"/>
    <property type="match status" value="2"/>
</dbReference>
<dbReference type="Proteomes" id="UP000198620">
    <property type="component" value="Unassembled WGS sequence"/>
</dbReference>
<keyword evidence="5" id="KW-0963">Cytoplasm</keyword>
<dbReference type="GO" id="GO:0006083">
    <property type="term" value="P:acetate metabolic process"/>
    <property type="evidence" value="ECO:0007669"/>
    <property type="project" value="TreeGrafter"/>
</dbReference>
<dbReference type="PIRSF" id="PIRSF000722">
    <property type="entry name" value="Acetate_prop_kin"/>
    <property type="match status" value="1"/>
</dbReference>
<evidence type="ECO:0000256" key="6">
    <source>
        <dbReference type="RuleBase" id="RU003835"/>
    </source>
</evidence>
<dbReference type="Pfam" id="PF00871">
    <property type="entry name" value="Acetate_kinase"/>
    <property type="match status" value="1"/>
</dbReference>
<feature type="binding site" evidence="5">
    <location>
        <position position="358"/>
    </location>
    <ligand>
        <name>Mg(2+)</name>
        <dbReference type="ChEBI" id="CHEBI:18420"/>
    </ligand>
</feature>
<dbReference type="GO" id="GO:0005524">
    <property type="term" value="F:ATP binding"/>
    <property type="evidence" value="ECO:0007669"/>
    <property type="project" value="UniProtKB-KW"/>
</dbReference>
<dbReference type="InterPro" id="IPR000890">
    <property type="entry name" value="Aliphatic_acid_kin_short-chain"/>
</dbReference>
<dbReference type="AlphaFoldDB" id="A0A1H7KPW5"/>
<comment type="caution">
    <text evidence="5">Lacks conserved residue(s) required for the propagation of feature annotation.</text>
</comment>
<dbReference type="UniPathway" id="UPA00340">
    <property type="reaction ID" value="UER00458"/>
</dbReference>
<organism evidence="7 8">
    <name type="scientific">Nitrosovibrio tenuis</name>
    <dbReference type="NCBI Taxonomy" id="1233"/>
    <lineage>
        <taxon>Bacteria</taxon>
        <taxon>Pseudomonadati</taxon>
        <taxon>Pseudomonadota</taxon>
        <taxon>Betaproteobacteria</taxon>
        <taxon>Nitrosomonadales</taxon>
        <taxon>Nitrosomonadaceae</taxon>
        <taxon>Nitrosovibrio</taxon>
    </lineage>
</organism>
<feature type="binding site" evidence="5">
    <location>
        <position position="7"/>
    </location>
    <ligand>
        <name>Mg(2+)</name>
        <dbReference type="ChEBI" id="CHEBI:18420"/>
    </ligand>
</feature>
<evidence type="ECO:0000256" key="4">
    <source>
        <dbReference type="ARBA" id="ARBA00022840"/>
    </source>
</evidence>
<comment type="subunit">
    <text evidence="5">Homodimer.</text>
</comment>
<evidence type="ECO:0000313" key="7">
    <source>
        <dbReference type="EMBL" id="SEK88095.1"/>
    </source>
</evidence>
<keyword evidence="1 5" id="KW-0808">Transferase</keyword>
<evidence type="ECO:0000256" key="1">
    <source>
        <dbReference type="ARBA" id="ARBA00022679"/>
    </source>
</evidence>
<keyword evidence="5" id="KW-0460">Magnesium</keyword>
<keyword evidence="5" id="KW-0479">Metal-binding</keyword>
<keyword evidence="4 5" id="KW-0067">ATP-binding</keyword>
<dbReference type="OrthoDB" id="9802453at2"/>